<name>F1Z8D3_9SPHN</name>
<evidence type="ECO:0000313" key="1">
    <source>
        <dbReference type="EMBL" id="EGD59093.1"/>
    </source>
</evidence>
<protein>
    <submittedName>
        <fullName evidence="1">Uncharacterized protein</fullName>
    </submittedName>
</protein>
<dbReference type="AlphaFoldDB" id="F1Z8D3"/>
<proteinExistence type="predicted"/>
<organism evidence="1 2">
    <name type="scientific">Novosphingobium nitrogenifigens DSM 19370</name>
    <dbReference type="NCBI Taxonomy" id="983920"/>
    <lineage>
        <taxon>Bacteria</taxon>
        <taxon>Pseudomonadati</taxon>
        <taxon>Pseudomonadota</taxon>
        <taxon>Alphaproteobacteria</taxon>
        <taxon>Sphingomonadales</taxon>
        <taxon>Sphingomonadaceae</taxon>
        <taxon>Novosphingobium</taxon>
    </lineage>
</organism>
<dbReference type="HOGENOM" id="CLU_3186495_0_0_5"/>
<dbReference type="EMBL" id="AEWJ01000037">
    <property type="protein sequence ID" value="EGD59093.1"/>
    <property type="molecule type" value="Genomic_DNA"/>
</dbReference>
<comment type="caution">
    <text evidence="1">The sequence shown here is derived from an EMBL/GenBank/DDBJ whole genome shotgun (WGS) entry which is preliminary data.</text>
</comment>
<reference evidence="1 2" key="1">
    <citation type="journal article" date="2012" name="J. Bacteriol.">
        <title>Draft Genome Sequence of Novosphingobium nitrogenifigens Y88T.</title>
        <authorList>
            <person name="Strabala T.J."/>
            <person name="Macdonald L."/>
            <person name="Liu V."/>
            <person name="Smit A.M."/>
        </authorList>
    </citation>
    <scope>NUCLEOTIDE SEQUENCE [LARGE SCALE GENOMIC DNA]</scope>
    <source>
        <strain evidence="1 2">DSM 19370</strain>
    </source>
</reference>
<dbReference type="STRING" id="983920.Y88_1155"/>
<accession>F1Z8D3</accession>
<dbReference type="Proteomes" id="UP000004728">
    <property type="component" value="Unassembled WGS sequence"/>
</dbReference>
<keyword evidence="2" id="KW-1185">Reference proteome</keyword>
<dbReference type="InParanoid" id="F1Z8D3"/>
<evidence type="ECO:0000313" key="2">
    <source>
        <dbReference type="Proteomes" id="UP000004728"/>
    </source>
</evidence>
<sequence>MSACPLHPDHRLPLILPATPFVAFVIVREMGHVDHMDRILNDGCIT</sequence>
<gene>
    <name evidence="1" type="ORF">Y88_1155</name>
</gene>